<evidence type="ECO:0000313" key="3">
    <source>
        <dbReference type="Proteomes" id="UP000509241"/>
    </source>
</evidence>
<reference evidence="2 3" key="1">
    <citation type="submission" date="2020-07" db="EMBL/GenBank/DDBJ databases">
        <authorList>
            <person name="Cui H."/>
        </authorList>
    </citation>
    <scope>NUCLEOTIDE SEQUENCE [LARGE SCALE GENOMIC DNA]</scope>
    <source>
        <strain evidence="2 3">YPL8</strain>
    </source>
</reference>
<dbReference type="KEGG" id="haly:HYG82_07110"/>
<dbReference type="SUPFAM" id="SSF54637">
    <property type="entry name" value="Thioesterase/thiol ester dehydrase-isomerase"/>
    <property type="match status" value="1"/>
</dbReference>
<dbReference type="Proteomes" id="UP000509241">
    <property type="component" value="Chromosome"/>
</dbReference>
<dbReference type="RefSeq" id="WP_179260369.1">
    <property type="nucleotide sequence ID" value="NZ_CP058601.1"/>
</dbReference>
<keyword evidence="3" id="KW-1185">Reference proteome</keyword>
<gene>
    <name evidence="2" type="ORF">HYG82_07110</name>
</gene>
<dbReference type="InterPro" id="IPR050965">
    <property type="entry name" value="UPF0336/Enoyl-CoA_hydratase"/>
</dbReference>
<dbReference type="GeneID" id="56033047"/>
<dbReference type="PANTHER" id="PTHR43437:SF3">
    <property type="entry name" value="HYDROXYACYL-THIOESTER DEHYDRATASE TYPE 2, MITOCHONDRIAL"/>
    <property type="match status" value="1"/>
</dbReference>
<dbReference type="AlphaFoldDB" id="A0A7D5H1X0"/>
<name>A0A7D5H1X0_9EURY</name>
<dbReference type="InterPro" id="IPR029069">
    <property type="entry name" value="HotDog_dom_sf"/>
</dbReference>
<feature type="domain" description="MaoC-like" evidence="1">
    <location>
        <begin position="86"/>
        <end position="182"/>
    </location>
</feature>
<accession>A0A7D5H1X0</accession>
<dbReference type="OrthoDB" id="51509at2157"/>
<proteinExistence type="predicted"/>
<evidence type="ECO:0000313" key="2">
    <source>
        <dbReference type="EMBL" id="QLG48631.1"/>
    </source>
</evidence>
<dbReference type="InterPro" id="IPR002539">
    <property type="entry name" value="MaoC-like_dom"/>
</dbReference>
<dbReference type="CDD" id="cd03449">
    <property type="entry name" value="R_hydratase"/>
    <property type="match status" value="1"/>
</dbReference>
<sequence>MSHQNTRGDNLSAMTTAWSAMTRGFLRTATAANRAAVSAMLPSVDGENGQEGERVSPPIPSIDYSDLDWQFDRTVDDPDGISVGDTVTFEKAITDNDVRAFAAVSGDTNRLHLDEEFAADTRFGERIVHGTLASGLISAALARLPGLTIYLSQDLEFSGPVGIGDRVSARVEIVENLGNDQYRLETVVRNEDADSTVIDGEAVVLIDDLPDE</sequence>
<protein>
    <submittedName>
        <fullName evidence="2">MaoC family dehydratase</fullName>
    </submittedName>
</protein>
<dbReference type="GO" id="GO:0019171">
    <property type="term" value="F:(3R)-hydroxyacyl-[acyl-carrier-protein] dehydratase activity"/>
    <property type="evidence" value="ECO:0007669"/>
    <property type="project" value="TreeGrafter"/>
</dbReference>
<dbReference type="GO" id="GO:0006633">
    <property type="term" value="P:fatty acid biosynthetic process"/>
    <property type="evidence" value="ECO:0007669"/>
    <property type="project" value="TreeGrafter"/>
</dbReference>
<dbReference type="Gene3D" id="3.10.129.10">
    <property type="entry name" value="Hotdog Thioesterase"/>
    <property type="match status" value="1"/>
</dbReference>
<dbReference type="PANTHER" id="PTHR43437">
    <property type="entry name" value="HYDROXYACYL-THIOESTER DEHYDRATASE TYPE 2, MITOCHONDRIAL-RELATED"/>
    <property type="match status" value="1"/>
</dbReference>
<evidence type="ECO:0000259" key="1">
    <source>
        <dbReference type="Pfam" id="PF01575"/>
    </source>
</evidence>
<dbReference type="EMBL" id="CP058601">
    <property type="protein sequence ID" value="QLG48631.1"/>
    <property type="molecule type" value="Genomic_DNA"/>
</dbReference>
<organism evidence="2 3">
    <name type="scientific">Natrinema halophilum</name>
    <dbReference type="NCBI Taxonomy" id="1699371"/>
    <lineage>
        <taxon>Archaea</taxon>
        <taxon>Methanobacteriati</taxon>
        <taxon>Methanobacteriota</taxon>
        <taxon>Stenosarchaea group</taxon>
        <taxon>Halobacteria</taxon>
        <taxon>Halobacteriales</taxon>
        <taxon>Natrialbaceae</taxon>
        <taxon>Natrinema</taxon>
    </lineage>
</organism>
<dbReference type="Pfam" id="PF01575">
    <property type="entry name" value="MaoC_dehydratas"/>
    <property type="match status" value="1"/>
</dbReference>